<organism evidence="1 2">
    <name type="scientific">Oryzias sinensis</name>
    <name type="common">Chinese medaka</name>
    <dbReference type="NCBI Taxonomy" id="183150"/>
    <lineage>
        <taxon>Eukaryota</taxon>
        <taxon>Metazoa</taxon>
        <taxon>Chordata</taxon>
        <taxon>Craniata</taxon>
        <taxon>Vertebrata</taxon>
        <taxon>Euteleostomi</taxon>
        <taxon>Actinopterygii</taxon>
        <taxon>Neopterygii</taxon>
        <taxon>Teleostei</taxon>
        <taxon>Neoteleostei</taxon>
        <taxon>Acanthomorphata</taxon>
        <taxon>Ovalentaria</taxon>
        <taxon>Atherinomorphae</taxon>
        <taxon>Beloniformes</taxon>
        <taxon>Adrianichthyidae</taxon>
        <taxon>Oryziinae</taxon>
        <taxon>Oryzias</taxon>
    </lineage>
</organism>
<evidence type="ECO:0000313" key="1">
    <source>
        <dbReference type="Ensembl" id="ENSOSIP00000024128.1"/>
    </source>
</evidence>
<dbReference type="AlphaFoldDB" id="A0A8C8DRF7"/>
<accession>A0A8C8DRF7</accession>
<dbReference type="Ensembl" id="ENSOSIT00000025482.1">
    <property type="protein sequence ID" value="ENSOSIP00000024128.1"/>
    <property type="gene ID" value="ENSOSIG00000012697.1"/>
</dbReference>
<name>A0A8C8DRF7_9TELE</name>
<reference evidence="1" key="1">
    <citation type="submission" date="2025-08" db="UniProtKB">
        <authorList>
            <consortium name="Ensembl"/>
        </authorList>
    </citation>
    <scope>IDENTIFICATION</scope>
</reference>
<evidence type="ECO:0000313" key="2">
    <source>
        <dbReference type="Proteomes" id="UP000694383"/>
    </source>
</evidence>
<reference evidence="1" key="2">
    <citation type="submission" date="2025-09" db="UniProtKB">
        <authorList>
            <consortium name="Ensembl"/>
        </authorList>
    </citation>
    <scope>IDENTIFICATION</scope>
</reference>
<sequence length="62" mass="7211">SNRKKGEFRLFPVLICRYAVHGWMGFHSPFVLNLNFGIWTHCLLFLKYFTTHPGSQVAPCLL</sequence>
<protein>
    <submittedName>
        <fullName evidence="1">Uncharacterized protein</fullName>
    </submittedName>
</protein>
<keyword evidence="2" id="KW-1185">Reference proteome</keyword>
<dbReference type="Proteomes" id="UP000694383">
    <property type="component" value="Unplaced"/>
</dbReference>
<proteinExistence type="predicted"/>